<sequence length="343" mass="36366">MSAYAVVGPDRHGVVIHALRLAASSPGLGAALVRIDAPDVATAATDLRRALARHDRAMIHVTDHLLGTTAHDAADLVEDLARSTSLALCLHDIPQPEEGQARHDRRRTAYRRFVDSASVVVVASEHERALLGRCLDDHEMSTRVVVLPLPVERVETPAPERYSPRAEPAQVAVLGFLYPGKGLEHVIDAAGLVVARGHGVEVVNVGGVSTGHASLVEELALRARQAGTTFAVTGYVPEPDLAHVLRAVDVPVAAHLHVSASGSINSWISLGRRPIVLAGAYTRELAARLPGAVTVVDDVDALAPAIERALESPDSTWVGDDVELGPSWAESAEAHEEVLRSIS</sequence>
<evidence type="ECO:0000313" key="2">
    <source>
        <dbReference type="Proteomes" id="UP000320085"/>
    </source>
</evidence>
<dbReference type="AlphaFoldDB" id="A0A543PWL6"/>
<comment type="caution">
    <text evidence="1">The sequence shown here is derived from an EMBL/GenBank/DDBJ whole genome shotgun (WGS) entry which is preliminary data.</text>
</comment>
<dbReference type="GO" id="GO:0016740">
    <property type="term" value="F:transferase activity"/>
    <property type="evidence" value="ECO:0007669"/>
    <property type="project" value="UniProtKB-KW"/>
</dbReference>
<dbReference type="Proteomes" id="UP000320085">
    <property type="component" value="Unassembled WGS sequence"/>
</dbReference>
<dbReference type="OrthoDB" id="4120491at2"/>
<dbReference type="EMBL" id="VFQF01000001">
    <property type="protein sequence ID" value="TQN48472.1"/>
    <property type="molecule type" value="Genomic_DNA"/>
</dbReference>
<reference evidence="1 2" key="1">
    <citation type="submission" date="2019-06" db="EMBL/GenBank/DDBJ databases">
        <title>Sequencing the genomes of 1000 actinobacteria strains.</title>
        <authorList>
            <person name="Klenk H.-P."/>
        </authorList>
    </citation>
    <scope>NUCLEOTIDE SEQUENCE [LARGE SCALE GENOMIC DNA]</scope>
    <source>
        <strain evidence="1 2">DSM 21776</strain>
    </source>
</reference>
<keyword evidence="1" id="KW-0808">Transferase</keyword>
<proteinExistence type="predicted"/>
<name>A0A543PWL6_9MICO</name>
<dbReference type="Gene3D" id="3.40.50.2000">
    <property type="entry name" value="Glycogen Phosphorylase B"/>
    <property type="match status" value="2"/>
</dbReference>
<evidence type="ECO:0000313" key="1">
    <source>
        <dbReference type="EMBL" id="TQN48472.1"/>
    </source>
</evidence>
<gene>
    <name evidence="1" type="ORF">FHX52_1606</name>
</gene>
<organism evidence="1 2">
    <name type="scientific">Humibacillus xanthopallidus</name>
    <dbReference type="NCBI Taxonomy" id="412689"/>
    <lineage>
        <taxon>Bacteria</taxon>
        <taxon>Bacillati</taxon>
        <taxon>Actinomycetota</taxon>
        <taxon>Actinomycetes</taxon>
        <taxon>Micrococcales</taxon>
        <taxon>Intrasporangiaceae</taxon>
        <taxon>Humibacillus</taxon>
    </lineage>
</organism>
<dbReference type="RefSeq" id="WP_141821402.1">
    <property type="nucleotide sequence ID" value="NZ_BAAAQC010000006.1"/>
</dbReference>
<dbReference type="SUPFAM" id="SSF53756">
    <property type="entry name" value="UDP-Glycosyltransferase/glycogen phosphorylase"/>
    <property type="match status" value="1"/>
</dbReference>
<accession>A0A543PWL6</accession>
<dbReference type="Pfam" id="PF13692">
    <property type="entry name" value="Glyco_trans_1_4"/>
    <property type="match status" value="1"/>
</dbReference>
<protein>
    <submittedName>
        <fullName evidence="1">Glycosyltransferase involved in cell wall biosynthesis</fullName>
    </submittedName>
</protein>